<dbReference type="RefSeq" id="WP_123743134.1">
    <property type="nucleotide sequence ID" value="NZ_RJKM01000001.1"/>
</dbReference>
<proteinExistence type="predicted"/>
<dbReference type="Proteomes" id="UP000268727">
    <property type="component" value="Unassembled WGS sequence"/>
</dbReference>
<accession>A0A3N1H469</accession>
<name>A0A3N1H469_9PSEU</name>
<dbReference type="AlphaFoldDB" id="A0A3N1H469"/>
<organism evidence="1 2">
    <name type="scientific">Saccharothrix texasensis</name>
    <dbReference type="NCBI Taxonomy" id="103734"/>
    <lineage>
        <taxon>Bacteria</taxon>
        <taxon>Bacillati</taxon>
        <taxon>Actinomycetota</taxon>
        <taxon>Actinomycetes</taxon>
        <taxon>Pseudonocardiales</taxon>
        <taxon>Pseudonocardiaceae</taxon>
        <taxon>Saccharothrix</taxon>
    </lineage>
</organism>
<keyword evidence="2" id="KW-1185">Reference proteome</keyword>
<sequence>MISWKNRVVKTMLATAPRMQGSWGVATAMRWDDRTTIVDGEYVKQSTSGPDDENLGGVARLVDTTSGLAFHVMPPWNAAKSTGYVLVPAVPRELERNYHPTHRDHQILVSFDMPSADVADLLNTRLPRYHNLIRQAREEKANGDRAMARAVEIITAVAAVIGAGEPTPVTARSPRRGTHGIEWFGAAGPLQVDAHTSGSLLTVSFSLPVKDFEDNTAALATVIRT</sequence>
<evidence type="ECO:0000313" key="1">
    <source>
        <dbReference type="EMBL" id="ROP37314.1"/>
    </source>
</evidence>
<protein>
    <submittedName>
        <fullName evidence="1">Uncharacterized protein</fullName>
    </submittedName>
</protein>
<reference evidence="1 2" key="1">
    <citation type="submission" date="2018-11" db="EMBL/GenBank/DDBJ databases">
        <title>Sequencing the genomes of 1000 actinobacteria strains.</title>
        <authorList>
            <person name="Klenk H.-P."/>
        </authorList>
    </citation>
    <scope>NUCLEOTIDE SEQUENCE [LARGE SCALE GENOMIC DNA]</scope>
    <source>
        <strain evidence="1 2">DSM 44231</strain>
    </source>
</reference>
<comment type="caution">
    <text evidence="1">The sequence shown here is derived from an EMBL/GenBank/DDBJ whole genome shotgun (WGS) entry which is preliminary data.</text>
</comment>
<gene>
    <name evidence="1" type="ORF">EDD40_2619</name>
</gene>
<evidence type="ECO:0000313" key="2">
    <source>
        <dbReference type="Proteomes" id="UP000268727"/>
    </source>
</evidence>
<dbReference type="EMBL" id="RJKM01000001">
    <property type="protein sequence ID" value="ROP37314.1"/>
    <property type="molecule type" value="Genomic_DNA"/>
</dbReference>